<evidence type="ECO:0000313" key="3">
    <source>
        <dbReference type="EMBL" id="KAF2437331.1"/>
    </source>
</evidence>
<evidence type="ECO:0000313" key="4">
    <source>
        <dbReference type="Proteomes" id="UP000799764"/>
    </source>
</evidence>
<sequence>MADLNEPQTFFVKYNLYKKATERIGGWIAETAASIGFDVQEKNQKQSQPKPRKRGGKKNKKTSSAGNATTIYKLRVSDFVPMATAIAEAGSEAGSEIMVPIADGDRKSDLRHEYFIKILEDTFAKLRPFLSIGVPQAAHNGAQDTPASGLASQNRFASLTVEEAAALIDEEALPEEDLAGAPTAELQQDQEDNEEDFWLALSLLLQEHEDMRKTVLETWNKYKDGKVDLIVAAMATDTAIKLAQKAEAQFELLVTRPTSYPANEYPVWSLPAVLIAKPSNIIGATAITQVEAHFDVWPIYAGLKFYLHKHMTKKTVPQVVAKDLRDPNVHERTLRAIELAQMMRLITELPERPKLWDMVSQGLLDMFKTHQIPMWLTFGVQLHFDSQDVLGDDTKRAHFESEVYLNGMLGSSQEVTDNSEDPFLPENIQDECYVQMRMAYNDMSPWVNYDGLKEQWVALAKSPKIGGHPILKLLRNGDFYFYRQHPLLCGMMKYHWFLHWHAAGISHEATSVSLFMMAHIYVGTRLLHPSDPVWPDMEFVLFNQDPRYVLFKMPDTPQEARDVFDLATAQRTVKMIGTYSLDRLNLDRDDLGLPRYDPSMKSRLFRDASVFGDTVYLPRGASGCWVTKIPGGAFNGKIDTIVRVLLQAQDPGATRGRLARAMQASDTNSPREPLSSRDGLTSVAILQHFAFWLQADMADLCFDWTQMQRQCSRAWQVIYKALELDPLWDKRLSALGQTPQRAAEAIISTAGHYPRFMERARQALRSYLEHEKHHEMPCSEAWVMSMVKYHAKTARLFRDDGPLSVDTLYKGW</sequence>
<gene>
    <name evidence="3" type="ORF">P171DRAFT_400010</name>
</gene>
<protein>
    <recommendedName>
        <fullName evidence="2">DUF6604 domain-containing protein</fullName>
    </recommendedName>
</protein>
<feature type="compositionally biased region" description="Basic residues" evidence="1">
    <location>
        <begin position="50"/>
        <end position="61"/>
    </location>
</feature>
<dbReference type="InterPro" id="IPR046539">
    <property type="entry name" value="DUF6604"/>
</dbReference>
<feature type="domain" description="DUF6604" evidence="2">
    <location>
        <begin position="16"/>
        <end position="250"/>
    </location>
</feature>
<feature type="region of interest" description="Disordered" evidence="1">
    <location>
        <begin position="657"/>
        <end position="676"/>
    </location>
</feature>
<dbReference type="OrthoDB" id="5238236at2759"/>
<accession>A0A9P4U546</accession>
<reference evidence="3" key="1">
    <citation type="journal article" date="2020" name="Stud. Mycol.">
        <title>101 Dothideomycetes genomes: a test case for predicting lifestyles and emergence of pathogens.</title>
        <authorList>
            <person name="Haridas S."/>
            <person name="Albert R."/>
            <person name="Binder M."/>
            <person name="Bloem J."/>
            <person name="Labutti K."/>
            <person name="Salamov A."/>
            <person name="Andreopoulos B."/>
            <person name="Baker S."/>
            <person name="Barry K."/>
            <person name="Bills G."/>
            <person name="Bluhm B."/>
            <person name="Cannon C."/>
            <person name="Castanera R."/>
            <person name="Culley D."/>
            <person name="Daum C."/>
            <person name="Ezra D."/>
            <person name="Gonzalez J."/>
            <person name="Henrissat B."/>
            <person name="Kuo A."/>
            <person name="Liang C."/>
            <person name="Lipzen A."/>
            <person name="Lutzoni F."/>
            <person name="Magnuson J."/>
            <person name="Mondo S."/>
            <person name="Nolan M."/>
            <person name="Ohm R."/>
            <person name="Pangilinan J."/>
            <person name="Park H.-J."/>
            <person name="Ramirez L."/>
            <person name="Alfaro M."/>
            <person name="Sun H."/>
            <person name="Tritt A."/>
            <person name="Yoshinaga Y."/>
            <person name="Zwiers L.-H."/>
            <person name="Turgeon B."/>
            <person name="Goodwin S."/>
            <person name="Spatafora J."/>
            <person name="Crous P."/>
            <person name="Grigoriev I."/>
        </authorList>
    </citation>
    <scope>NUCLEOTIDE SEQUENCE</scope>
    <source>
        <strain evidence="3">CBS 690.94</strain>
    </source>
</reference>
<organism evidence="3 4">
    <name type="scientific">Karstenula rhodostoma CBS 690.94</name>
    <dbReference type="NCBI Taxonomy" id="1392251"/>
    <lineage>
        <taxon>Eukaryota</taxon>
        <taxon>Fungi</taxon>
        <taxon>Dikarya</taxon>
        <taxon>Ascomycota</taxon>
        <taxon>Pezizomycotina</taxon>
        <taxon>Dothideomycetes</taxon>
        <taxon>Pleosporomycetidae</taxon>
        <taxon>Pleosporales</taxon>
        <taxon>Massarineae</taxon>
        <taxon>Didymosphaeriaceae</taxon>
        <taxon>Karstenula</taxon>
    </lineage>
</organism>
<comment type="caution">
    <text evidence="3">The sequence shown here is derived from an EMBL/GenBank/DDBJ whole genome shotgun (WGS) entry which is preliminary data.</text>
</comment>
<feature type="non-terminal residue" evidence="3">
    <location>
        <position position="812"/>
    </location>
</feature>
<evidence type="ECO:0000256" key="1">
    <source>
        <dbReference type="SAM" id="MobiDB-lite"/>
    </source>
</evidence>
<dbReference type="PANTHER" id="PTHR38795:SF1">
    <property type="entry name" value="DUF6604 DOMAIN-CONTAINING PROTEIN"/>
    <property type="match status" value="1"/>
</dbReference>
<dbReference type="AlphaFoldDB" id="A0A9P4U546"/>
<keyword evidence="4" id="KW-1185">Reference proteome</keyword>
<dbReference type="PANTHER" id="PTHR38795">
    <property type="entry name" value="DUF6604 DOMAIN-CONTAINING PROTEIN"/>
    <property type="match status" value="1"/>
</dbReference>
<proteinExistence type="predicted"/>
<feature type="region of interest" description="Disordered" evidence="1">
    <location>
        <begin position="39"/>
        <end position="64"/>
    </location>
</feature>
<dbReference type="Pfam" id="PF20253">
    <property type="entry name" value="DUF6604"/>
    <property type="match status" value="1"/>
</dbReference>
<evidence type="ECO:0000259" key="2">
    <source>
        <dbReference type="Pfam" id="PF20253"/>
    </source>
</evidence>
<name>A0A9P4U546_9PLEO</name>
<dbReference type="Proteomes" id="UP000799764">
    <property type="component" value="Unassembled WGS sequence"/>
</dbReference>
<dbReference type="EMBL" id="MU001516">
    <property type="protein sequence ID" value="KAF2437331.1"/>
    <property type="molecule type" value="Genomic_DNA"/>
</dbReference>